<keyword evidence="3" id="KW-1185">Reference proteome</keyword>
<dbReference type="HOGENOM" id="CLU_860559_0_0_1"/>
<reference evidence="3" key="1">
    <citation type="journal article" date="2014" name="Genome Announc.">
        <title>Draft genome sequence of Colletotrichum sublineola, a destructive pathogen of cultivated sorghum.</title>
        <authorList>
            <person name="Baroncelli R."/>
            <person name="Sanz-Martin J.M."/>
            <person name="Rech G.E."/>
            <person name="Sukno S.A."/>
            <person name="Thon M.R."/>
        </authorList>
    </citation>
    <scope>NUCLEOTIDE SEQUENCE [LARGE SCALE GENOMIC DNA]</scope>
    <source>
        <strain evidence="3">TX430BB</strain>
    </source>
</reference>
<dbReference type="InterPro" id="IPR024535">
    <property type="entry name" value="RHGA/B-epi-like_pectate_lyase"/>
</dbReference>
<dbReference type="OrthoDB" id="3944545at2759"/>
<dbReference type="SUPFAM" id="SSF51126">
    <property type="entry name" value="Pectin lyase-like"/>
    <property type="match status" value="1"/>
</dbReference>
<protein>
    <submittedName>
        <fullName evidence="2">Putative LysM domain-containing protein</fullName>
    </submittedName>
</protein>
<dbReference type="InterPro" id="IPR011050">
    <property type="entry name" value="Pectin_lyase_fold/virulence"/>
</dbReference>
<dbReference type="eggNOG" id="ENOG502SINF">
    <property type="taxonomic scope" value="Eukaryota"/>
</dbReference>
<name>A0A066XZU3_COLSU</name>
<dbReference type="InterPro" id="IPR012334">
    <property type="entry name" value="Pectin_lyas_fold"/>
</dbReference>
<dbReference type="Gene3D" id="2.160.20.10">
    <property type="entry name" value="Single-stranded right-handed beta-helix, Pectin lyase-like"/>
    <property type="match status" value="1"/>
</dbReference>
<sequence length="323" mass="35451">MSAAENPYRSYEALRAARITVAGAPNSAKLLFMPVEGTVQSAVEVLSDPGDPDTRTPYYDQAAGTYHPISALPISEPKVSSITVHIILTSLPLGLGRRLRQYRLRQRAGLVLHRRGHRRHSTLLDANGAYFKRAKRQYKDKAVGDFMHIKDMGVTGDGYIDDTAAFQAALYASQGRILLIDAGSYILTSTIAIPSGIKIVSETWLQLAASGSYFEDASNPQVLIQVGTVGNVGDVEIQNILFTTRGAMAGVILIEWNIQAPSVAFPIPPTGMVARGVTPYHSTLDWPTVDQCFWFINYQQIGKSRTNPMNEFRFTFLVTVSTN</sequence>
<dbReference type="EMBL" id="JMSE01000175">
    <property type="protein sequence ID" value="KDN71505.1"/>
    <property type="molecule type" value="Genomic_DNA"/>
</dbReference>
<feature type="domain" description="Rhamnogalacturonase A/B/Epimerase-like pectate lyase" evidence="1">
    <location>
        <begin position="146"/>
        <end position="200"/>
    </location>
</feature>
<dbReference type="Pfam" id="PF12708">
    <property type="entry name" value="Pect-lyase_RHGA_epim"/>
    <property type="match status" value="1"/>
</dbReference>
<dbReference type="Proteomes" id="UP000027238">
    <property type="component" value="Unassembled WGS sequence"/>
</dbReference>
<comment type="caution">
    <text evidence="2">The sequence shown here is derived from an EMBL/GenBank/DDBJ whole genome shotgun (WGS) entry which is preliminary data.</text>
</comment>
<gene>
    <name evidence="2" type="ORF">CSUB01_07598</name>
</gene>
<dbReference type="AlphaFoldDB" id="A0A066XZU3"/>
<accession>A0A066XZU3</accession>
<evidence type="ECO:0000313" key="3">
    <source>
        <dbReference type="Proteomes" id="UP000027238"/>
    </source>
</evidence>
<evidence type="ECO:0000313" key="2">
    <source>
        <dbReference type="EMBL" id="KDN71505.1"/>
    </source>
</evidence>
<proteinExistence type="predicted"/>
<dbReference type="STRING" id="1173701.A0A066XZU3"/>
<organism evidence="2 3">
    <name type="scientific">Colletotrichum sublineola</name>
    <name type="common">Sorghum anthracnose fungus</name>
    <dbReference type="NCBI Taxonomy" id="1173701"/>
    <lineage>
        <taxon>Eukaryota</taxon>
        <taxon>Fungi</taxon>
        <taxon>Dikarya</taxon>
        <taxon>Ascomycota</taxon>
        <taxon>Pezizomycotina</taxon>
        <taxon>Sordariomycetes</taxon>
        <taxon>Hypocreomycetidae</taxon>
        <taxon>Glomerellales</taxon>
        <taxon>Glomerellaceae</taxon>
        <taxon>Colletotrichum</taxon>
        <taxon>Colletotrichum graminicola species complex</taxon>
    </lineage>
</organism>
<evidence type="ECO:0000259" key="1">
    <source>
        <dbReference type="Pfam" id="PF12708"/>
    </source>
</evidence>